<protein>
    <submittedName>
        <fullName evidence="1">Uncharacterized protein</fullName>
    </submittedName>
</protein>
<evidence type="ECO:0000313" key="1">
    <source>
        <dbReference type="EMBL" id="ABJ85004.1"/>
    </source>
</evidence>
<proteinExistence type="predicted"/>
<dbReference type="STRING" id="234267.Acid_4039"/>
<name>Q01ZB1_SOLUE</name>
<dbReference type="AlphaFoldDB" id="Q01ZB1"/>
<dbReference type="HOGENOM" id="CLU_1342520_0_0_0"/>
<dbReference type="InterPro" id="IPR027417">
    <property type="entry name" value="P-loop_NTPase"/>
</dbReference>
<dbReference type="Gene3D" id="3.40.50.300">
    <property type="entry name" value="P-loop containing nucleotide triphosphate hydrolases"/>
    <property type="match status" value="1"/>
</dbReference>
<dbReference type="InParanoid" id="Q01ZB1"/>
<dbReference type="KEGG" id="sus:Acid_4039"/>
<accession>Q01ZB1</accession>
<sequence>MSAPVPAKGRLIALEGSGGRPMAVAGKFLAREFRQRNVETGSSAWDASDIFFQIGQGARGLPGASPRTLILLYASDLAFRLRWQIRPALEGGGTVIAAPYVETAIGFGRAAGLPQRWLRQIFEFAPAADGTFRVPEDAVAMERRGTTANSFLEFCLAQLRSGPGYWDTEAIRCGCLAHLARLEACGRCRVADRRGVAITPNGER</sequence>
<reference evidence="1" key="1">
    <citation type="submission" date="2006-10" db="EMBL/GenBank/DDBJ databases">
        <title>Complete sequence of Solibacter usitatus Ellin6076.</title>
        <authorList>
            <consortium name="US DOE Joint Genome Institute"/>
            <person name="Copeland A."/>
            <person name="Lucas S."/>
            <person name="Lapidus A."/>
            <person name="Barry K."/>
            <person name="Detter J.C."/>
            <person name="Glavina del Rio T."/>
            <person name="Hammon N."/>
            <person name="Israni S."/>
            <person name="Dalin E."/>
            <person name="Tice H."/>
            <person name="Pitluck S."/>
            <person name="Thompson L.S."/>
            <person name="Brettin T."/>
            <person name="Bruce D."/>
            <person name="Han C."/>
            <person name="Tapia R."/>
            <person name="Gilna P."/>
            <person name="Schmutz J."/>
            <person name="Larimer F."/>
            <person name="Land M."/>
            <person name="Hauser L."/>
            <person name="Kyrpides N."/>
            <person name="Mikhailova N."/>
            <person name="Janssen P.H."/>
            <person name="Kuske C.R."/>
            <person name="Richardson P."/>
        </authorList>
    </citation>
    <scope>NUCLEOTIDE SEQUENCE</scope>
    <source>
        <strain evidence="1">Ellin6076</strain>
    </source>
</reference>
<gene>
    <name evidence="1" type="ordered locus">Acid_4039</name>
</gene>
<dbReference type="EMBL" id="CP000473">
    <property type="protein sequence ID" value="ABJ85004.1"/>
    <property type="molecule type" value="Genomic_DNA"/>
</dbReference>
<dbReference type="eggNOG" id="COG0125">
    <property type="taxonomic scope" value="Bacteria"/>
</dbReference>
<organism evidence="1">
    <name type="scientific">Solibacter usitatus (strain Ellin6076)</name>
    <dbReference type="NCBI Taxonomy" id="234267"/>
    <lineage>
        <taxon>Bacteria</taxon>
        <taxon>Pseudomonadati</taxon>
        <taxon>Acidobacteriota</taxon>
        <taxon>Terriglobia</taxon>
        <taxon>Bryobacterales</taxon>
        <taxon>Solibacteraceae</taxon>
        <taxon>Candidatus Solibacter</taxon>
    </lineage>
</organism>
<dbReference type="OrthoDB" id="9774907at2"/>